<evidence type="ECO:0000256" key="6">
    <source>
        <dbReference type="SAM" id="SignalP"/>
    </source>
</evidence>
<dbReference type="SMART" id="SM00020">
    <property type="entry name" value="Tryp_SPc"/>
    <property type="match status" value="1"/>
</dbReference>
<sequence>MVLWLCIFLLLLITNALMRTMESGIIGGMEAKAHSRPYMVSVQINKKHMCGGMLIKTNYVLTTAHCVDNLVYSGNHKLEVVLGAHNITQEEPQQQRITVEERIKHPCYKSNERPNDIMLLKLKNEANLKDSVQVIDLPEENENLPANMICSIAGWGRTKQNRPSEVLREVNLTIRDNTECKKNWKDDFDRNSMICTTDGRGAFCKGDSGSPLICEKKPQGLAAYTNRDHCLHLKHPEVYMKLSYFLPWIKKIID</sequence>
<dbReference type="PANTHER" id="PTHR24271:SF80">
    <property type="entry name" value="GRANZYME 3, TANDEM DUPLICATE 1-RELATED"/>
    <property type="match status" value="1"/>
</dbReference>
<comment type="catalytic activity">
    <reaction evidence="4">
        <text>Preferential cleavage: Arg-|-Xaa, Lys-|-Xaa.</text>
        <dbReference type="EC" id="3.4.21.4"/>
    </reaction>
</comment>
<dbReference type="Pfam" id="PF00089">
    <property type="entry name" value="Trypsin"/>
    <property type="match status" value="1"/>
</dbReference>
<organism evidence="8 9">
    <name type="scientific">Tachysurus vachellii</name>
    <name type="common">Darkbarbel catfish</name>
    <name type="synonym">Pelteobagrus vachellii</name>
    <dbReference type="NCBI Taxonomy" id="175792"/>
    <lineage>
        <taxon>Eukaryota</taxon>
        <taxon>Metazoa</taxon>
        <taxon>Chordata</taxon>
        <taxon>Craniata</taxon>
        <taxon>Vertebrata</taxon>
        <taxon>Euteleostomi</taxon>
        <taxon>Actinopterygii</taxon>
        <taxon>Neopterygii</taxon>
        <taxon>Teleostei</taxon>
        <taxon>Ostariophysi</taxon>
        <taxon>Siluriformes</taxon>
        <taxon>Bagridae</taxon>
        <taxon>Tachysurus</taxon>
    </lineage>
</organism>
<evidence type="ECO:0000256" key="1">
    <source>
        <dbReference type="ARBA" id="ARBA00004239"/>
    </source>
</evidence>
<feature type="signal peptide" evidence="6">
    <location>
        <begin position="1"/>
        <end position="18"/>
    </location>
</feature>
<proteinExistence type="predicted"/>
<comment type="caution">
    <text evidence="8">The sequence shown here is derived from an EMBL/GenBank/DDBJ whole genome shotgun (WGS) entry which is preliminary data.</text>
</comment>
<protein>
    <recommendedName>
        <fullName evidence="5">trypsin</fullName>
        <ecNumber evidence="5">3.4.21.4</ecNumber>
    </recommendedName>
</protein>
<dbReference type="InterPro" id="IPR009003">
    <property type="entry name" value="Peptidase_S1_PA"/>
</dbReference>
<dbReference type="InterPro" id="IPR001254">
    <property type="entry name" value="Trypsin_dom"/>
</dbReference>
<dbReference type="SUPFAM" id="SSF50494">
    <property type="entry name" value="Trypsin-like serine proteases"/>
    <property type="match status" value="1"/>
</dbReference>
<dbReference type="GO" id="GO:0004252">
    <property type="term" value="F:serine-type endopeptidase activity"/>
    <property type="evidence" value="ECO:0007669"/>
    <property type="project" value="UniProtKB-EC"/>
</dbReference>
<dbReference type="GO" id="GO:0005576">
    <property type="term" value="C:extracellular region"/>
    <property type="evidence" value="ECO:0007669"/>
    <property type="project" value="UniProtKB-SubCell"/>
</dbReference>
<evidence type="ECO:0000259" key="7">
    <source>
        <dbReference type="PROSITE" id="PS50240"/>
    </source>
</evidence>
<dbReference type="InterPro" id="IPR001314">
    <property type="entry name" value="Peptidase_S1A"/>
</dbReference>
<evidence type="ECO:0000256" key="5">
    <source>
        <dbReference type="ARBA" id="ARBA00038868"/>
    </source>
</evidence>
<dbReference type="InterPro" id="IPR043504">
    <property type="entry name" value="Peptidase_S1_PA_chymotrypsin"/>
</dbReference>
<dbReference type="AlphaFoldDB" id="A0AA88N2R2"/>
<comment type="subcellular location">
    <subcellularLocation>
        <location evidence="1">Secreted</location>
        <location evidence="1">Extracellular space</location>
    </subcellularLocation>
</comment>
<dbReference type="CDD" id="cd00190">
    <property type="entry name" value="Tryp_SPc"/>
    <property type="match status" value="1"/>
</dbReference>
<dbReference type="GO" id="GO:0006508">
    <property type="term" value="P:proteolysis"/>
    <property type="evidence" value="ECO:0007669"/>
    <property type="project" value="InterPro"/>
</dbReference>
<feature type="chain" id="PRO_5041705193" description="trypsin" evidence="6">
    <location>
        <begin position="19"/>
        <end position="254"/>
    </location>
</feature>
<evidence type="ECO:0000256" key="3">
    <source>
        <dbReference type="ARBA" id="ARBA00023157"/>
    </source>
</evidence>
<accession>A0AA88N2R2</accession>
<dbReference type="FunFam" id="2.40.10.10:FF:000005">
    <property type="entry name" value="Serine protease 37"/>
    <property type="match status" value="1"/>
</dbReference>
<evidence type="ECO:0000256" key="2">
    <source>
        <dbReference type="ARBA" id="ARBA00023145"/>
    </source>
</evidence>
<evidence type="ECO:0000313" key="8">
    <source>
        <dbReference type="EMBL" id="KAK2850270.1"/>
    </source>
</evidence>
<feature type="domain" description="Peptidase S1" evidence="7">
    <location>
        <begin position="25"/>
        <end position="254"/>
    </location>
</feature>
<dbReference type="Proteomes" id="UP001187315">
    <property type="component" value="Unassembled WGS sequence"/>
</dbReference>
<reference evidence="8" key="1">
    <citation type="submission" date="2023-08" db="EMBL/GenBank/DDBJ databases">
        <title>Pelteobagrus vachellii genome.</title>
        <authorList>
            <person name="Liu H."/>
        </authorList>
    </citation>
    <scope>NUCLEOTIDE SEQUENCE</scope>
    <source>
        <strain evidence="8">PRFRI_2022a</strain>
        <tissue evidence="8">Muscle</tissue>
    </source>
</reference>
<dbReference type="PRINTS" id="PR00722">
    <property type="entry name" value="CHYMOTRYPSIN"/>
</dbReference>
<dbReference type="Gene3D" id="2.40.10.10">
    <property type="entry name" value="Trypsin-like serine proteases"/>
    <property type="match status" value="1"/>
</dbReference>
<dbReference type="PROSITE" id="PS50240">
    <property type="entry name" value="TRYPSIN_DOM"/>
    <property type="match status" value="1"/>
</dbReference>
<keyword evidence="2" id="KW-0865">Zymogen</keyword>
<dbReference type="EC" id="3.4.21.4" evidence="5"/>
<keyword evidence="6" id="KW-0732">Signal</keyword>
<name>A0AA88N2R2_TACVA</name>
<dbReference type="PANTHER" id="PTHR24271">
    <property type="entry name" value="KALLIKREIN-RELATED"/>
    <property type="match status" value="1"/>
</dbReference>
<keyword evidence="9" id="KW-1185">Reference proteome</keyword>
<dbReference type="EMBL" id="JAVHJS010000008">
    <property type="protein sequence ID" value="KAK2850270.1"/>
    <property type="molecule type" value="Genomic_DNA"/>
</dbReference>
<evidence type="ECO:0000256" key="4">
    <source>
        <dbReference type="ARBA" id="ARBA00036320"/>
    </source>
</evidence>
<evidence type="ECO:0000313" key="9">
    <source>
        <dbReference type="Proteomes" id="UP001187315"/>
    </source>
</evidence>
<gene>
    <name evidence="8" type="ORF">Q7C36_009053</name>
</gene>
<keyword evidence="3" id="KW-1015">Disulfide bond</keyword>